<dbReference type="InterPro" id="IPR040442">
    <property type="entry name" value="Pyrv_kinase-like_dom_sf"/>
</dbReference>
<organism evidence="6">
    <name type="scientific">Oryza sativa subsp. japonica</name>
    <name type="common">Rice</name>
    <dbReference type="NCBI Taxonomy" id="39947"/>
    <lineage>
        <taxon>Eukaryota</taxon>
        <taxon>Viridiplantae</taxon>
        <taxon>Streptophyta</taxon>
        <taxon>Embryophyta</taxon>
        <taxon>Tracheophyta</taxon>
        <taxon>Spermatophyta</taxon>
        <taxon>Magnoliopsida</taxon>
        <taxon>Liliopsida</taxon>
        <taxon>Poales</taxon>
        <taxon>Poaceae</taxon>
        <taxon>BOP clade</taxon>
        <taxon>Oryzoideae</taxon>
        <taxon>Oryzeae</taxon>
        <taxon>Oryzinae</taxon>
        <taxon>Oryza</taxon>
        <taxon>Oryza sativa</taxon>
    </lineage>
</organism>
<dbReference type="GO" id="GO:0003864">
    <property type="term" value="F:3-methyl-2-oxobutanoate hydroxymethyltransferase activity"/>
    <property type="evidence" value="ECO:0007669"/>
    <property type="project" value="UniProtKB-EC"/>
</dbReference>
<evidence type="ECO:0000313" key="6">
    <source>
        <dbReference type="EMBL" id="EAZ11103.1"/>
    </source>
</evidence>
<keyword evidence="4" id="KW-0808">Transferase</keyword>
<dbReference type="EC" id="2.1.2.11" evidence="3"/>
<dbReference type="PANTHER" id="PTHR20881:SF0">
    <property type="entry name" value="3-METHYL-2-OXOBUTANOATE HYDROXYMETHYLTRANSFERASE"/>
    <property type="match status" value="1"/>
</dbReference>
<comment type="catalytic activity">
    <reaction evidence="5">
        <text>(6R)-5,10-methylene-5,6,7,8-tetrahydrofolate + 3-methyl-2-oxobutanoate + H2O = 2-dehydropantoate + (6S)-5,6,7,8-tetrahydrofolate</text>
        <dbReference type="Rhea" id="RHEA:11824"/>
        <dbReference type="ChEBI" id="CHEBI:11561"/>
        <dbReference type="ChEBI" id="CHEBI:11851"/>
        <dbReference type="ChEBI" id="CHEBI:15377"/>
        <dbReference type="ChEBI" id="CHEBI:15636"/>
        <dbReference type="ChEBI" id="CHEBI:57453"/>
        <dbReference type="EC" id="2.1.2.11"/>
    </reaction>
</comment>
<protein>
    <recommendedName>
        <fullName evidence="3">3-methyl-2-oxobutanoate hydroxymethyltransferase</fullName>
        <ecNumber evidence="3">2.1.2.11</ecNumber>
    </recommendedName>
</protein>
<dbReference type="PANTHER" id="PTHR20881">
    <property type="entry name" value="3-METHYL-2-OXOBUTANOATE HYDROXYMETHYLTRANSFERASE"/>
    <property type="match status" value="1"/>
</dbReference>
<comment type="similarity">
    <text evidence="2">Belongs to the PanB family.</text>
</comment>
<name>A2ZQV6_ORYSJ</name>
<dbReference type="InterPro" id="IPR015813">
    <property type="entry name" value="Pyrv/PenolPyrv_kinase-like_dom"/>
</dbReference>
<dbReference type="UniPathway" id="UPA00028">
    <property type="reaction ID" value="UER00003"/>
</dbReference>
<comment type="pathway">
    <text evidence="1">Cofactor biosynthesis; (R)-pantothenate biosynthesis; (R)-pantoate from 3-methyl-2-oxobutanoate: step 1/2.</text>
</comment>
<gene>
    <name evidence="6" type="ORF">OsJ_00951</name>
</gene>
<dbReference type="GO" id="GO:0015940">
    <property type="term" value="P:pantothenate biosynthetic process"/>
    <property type="evidence" value="ECO:0007669"/>
    <property type="project" value="UniProtKB-UniPathway"/>
</dbReference>
<reference evidence="6" key="2">
    <citation type="submission" date="2008-12" db="EMBL/GenBank/DDBJ databases">
        <title>Improved gene annotation of the rice (Oryza sativa) genomes.</title>
        <authorList>
            <person name="Wang J."/>
            <person name="Li R."/>
            <person name="Fan W."/>
            <person name="Huang Q."/>
            <person name="Zhang J."/>
            <person name="Zhou Y."/>
            <person name="Hu Y."/>
            <person name="Zi S."/>
            <person name="Li J."/>
            <person name="Ni P."/>
            <person name="Zheng H."/>
            <person name="Zhang Y."/>
            <person name="Zhao M."/>
            <person name="Hao Q."/>
            <person name="McDermott J."/>
            <person name="Samudrala R."/>
            <person name="Kristiansen K."/>
            <person name="Wong G.K.-S."/>
        </authorList>
    </citation>
    <scope>NUCLEOTIDE SEQUENCE</scope>
</reference>
<reference evidence="6" key="1">
    <citation type="journal article" date="2005" name="PLoS Biol.">
        <title>The genomes of Oryza sativa: a history of duplications.</title>
        <authorList>
            <person name="Yu J."/>
            <person name="Wang J."/>
            <person name="Lin W."/>
            <person name="Li S."/>
            <person name="Li H."/>
            <person name="Zhou J."/>
            <person name="Ni P."/>
            <person name="Dong W."/>
            <person name="Hu S."/>
            <person name="Zeng C."/>
            <person name="Zhang J."/>
            <person name="Zhang Y."/>
            <person name="Li R."/>
            <person name="Xu Z."/>
            <person name="Li S."/>
            <person name="Li X."/>
            <person name="Zheng H."/>
            <person name="Cong L."/>
            <person name="Lin L."/>
            <person name="Yin J."/>
            <person name="Geng J."/>
            <person name="Li G."/>
            <person name="Shi J."/>
            <person name="Liu J."/>
            <person name="Lv H."/>
            <person name="Li J."/>
            <person name="Wang J."/>
            <person name="Deng Y."/>
            <person name="Ran L."/>
            <person name="Shi X."/>
            <person name="Wang X."/>
            <person name="Wu Q."/>
            <person name="Li C."/>
            <person name="Ren X."/>
            <person name="Wang J."/>
            <person name="Wang X."/>
            <person name="Li D."/>
            <person name="Liu D."/>
            <person name="Zhang X."/>
            <person name="Ji Z."/>
            <person name="Zhao W."/>
            <person name="Sun Y."/>
            <person name="Zhang Z."/>
            <person name="Bao J."/>
            <person name="Han Y."/>
            <person name="Dong L."/>
            <person name="Ji J."/>
            <person name="Chen P."/>
            <person name="Wu S."/>
            <person name="Liu J."/>
            <person name="Xiao Y."/>
            <person name="Bu D."/>
            <person name="Tan J."/>
            <person name="Yang L."/>
            <person name="Ye C."/>
            <person name="Zhang J."/>
            <person name="Xu J."/>
            <person name="Zhou Y."/>
            <person name="Yu Y."/>
            <person name="Zhang B."/>
            <person name="Zhuang S."/>
            <person name="Wei H."/>
            <person name="Liu B."/>
            <person name="Lei M."/>
            <person name="Yu H."/>
            <person name="Li Y."/>
            <person name="Xu H."/>
            <person name="Wei S."/>
            <person name="He X."/>
            <person name="Fang L."/>
            <person name="Zhang Z."/>
            <person name="Zhang Y."/>
            <person name="Huang X."/>
            <person name="Su Z."/>
            <person name="Tong W."/>
            <person name="Li J."/>
            <person name="Tong Z."/>
            <person name="Li S."/>
            <person name="Ye J."/>
            <person name="Wang L."/>
            <person name="Fang L."/>
            <person name="Lei T."/>
            <person name="Chen C."/>
            <person name="Chen H."/>
            <person name="Xu Z."/>
            <person name="Li H."/>
            <person name="Huang H."/>
            <person name="Zhang F."/>
            <person name="Xu H."/>
            <person name="Li N."/>
            <person name="Zhao C."/>
            <person name="Li S."/>
            <person name="Dong L."/>
            <person name="Huang Y."/>
            <person name="Li L."/>
            <person name="Xi Y."/>
            <person name="Qi Q."/>
            <person name="Li W."/>
            <person name="Zhang B."/>
            <person name="Hu W."/>
            <person name="Zhang Y."/>
            <person name="Tian X."/>
            <person name="Jiao Y."/>
            <person name="Liang X."/>
            <person name="Jin J."/>
            <person name="Gao L."/>
            <person name="Zheng W."/>
            <person name="Hao B."/>
            <person name="Liu S."/>
            <person name="Wang W."/>
            <person name="Yuan L."/>
            <person name="Cao M."/>
            <person name="McDermott J."/>
            <person name="Samudrala R."/>
            <person name="Wang J."/>
            <person name="Wong G.K."/>
            <person name="Yang H."/>
        </authorList>
    </citation>
    <scope>NUCLEOTIDE SEQUENCE [LARGE SCALE GENOMIC DNA]</scope>
</reference>
<accession>A2ZQV6</accession>
<dbReference type="AlphaFoldDB" id="A2ZQV6"/>
<evidence type="ECO:0000256" key="4">
    <source>
        <dbReference type="ARBA" id="ARBA00022679"/>
    </source>
</evidence>
<evidence type="ECO:0000256" key="5">
    <source>
        <dbReference type="ARBA" id="ARBA00049172"/>
    </source>
</evidence>
<sequence>MSFSRLLTPRILLDTTAVFPPSSSVVAPSLSRQLRCTRTGGSPPAPPHRLVARRAMSNGAAEPAIYGRRRRRTTGGVVVEAALALQEAGCFAVVLECVPAPVAAAATSALTIPTIGIGAGPFCSGQVLVYHDLLGTFQTSHAKVSPKFCKQYGNIGDVINRALSKYKQEVETQSFPGPSHTPYKLAATDVDAFLNALKMKGLNVAADAAADAVEYTDEKEINGTPQLKVYA</sequence>
<dbReference type="Gene3D" id="3.20.20.60">
    <property type="entry name" value="Phosphoenolpyruvate-binding domains"/>
    <property type="match status" value="1"/>
</dbReference>
<dbReference type="EMBL" id="CM000138">
    <property type="protein sequence ID" value="EAZ11103.1"/>
    <property type="molecule type" value="Genomic_DNA"/>
</dbReference>
<proteinExistence type="inferred from homology"/>
<dbReference type="InterPro" id="IPR003700">
    <property type="entry name" value="Pantoate_hydroxy_MeTrfase"/>
</dbReference>
<evidence type="ECO:0000256" key="1">
    <source>
        <dbReference type="ARBA" id="ARBA00005033"/>
    </source>
</evidence>
<dbReference type="Proteomes" id="UP000007752">
    <property type="component" value="Chromosome 1"/>
</dbReference>
<dbReference type="Pfam" id="PF02548">
    <property type="entry name" value="Pantoate_transf"/>
    <property type="match status" value="1"/>
</dbReference>
<evidence type="ECO:0000256" key="2">
    <source>
        <dbReference type="ARBA" id="ARBA00008676"/>
    </source>
</evidence>
<dbReference type="SUPFAM" id="SSF51621">
    <property type="entry name" value="Phosphoenolpyruvate/pyruvate domain"/>
    <property type="match status" value="1"/>
</dbReference>
<evidence type="ECO:0000256" key="3">
    <source>
        <dbReference type="ARBA" id="ARBA00012618"/>
    </source>
</evidence>